<dbReference type="Proteomes" id="UP001148838">
    <property type="component" value="Unassembled WGS sequence"/>
</dbReference>
<sequence length="66" mass="7799">MNRKRIWFALCTPVGSTSVMRAQNGDKTRKFLGDNFAFQQDGAPPHWMLDVREYLNIELPNRWILF</sequence>
<dbReference type="EMBL" id="JAJSOF020000011">
    <property type="protein sequence ID" value="KAJ4444413.1"/>
    <property type="molecule type" value="Genomic_DNA"/>
</dbReference>
<organism evidence="1 2">
    <name type="scientific">Periplaneta americana</name>
    <name type="common">American cockroach</name>
    <name type="synonym">Blatta americana</name>
    <dbReference type="NCBI Taxonomy" id="6978"/>
    <lineage>
        <taxon>Eukaryota</taxon>
        <taxon>Metazoa</taxon>
        <taxon>Ecdysozoa</taxon>
        <taxon>Arthropoda</taxon>
        <taxon>Hexapoda</taxon>
        <taxon>Insecta</taxon>
        <taxon>Pterygota</taxon>
        <taxon>Neoptera</taxon>
        <taxon>Polyneoptera</taxon>
        <taxon>Dictyoptera</taxon>
        <taxon>Blattodea</taxon>
        <taxon>Blattoidea</taxon>
        <taxon>Blattidae</taxon>
        <taxon>Blattinae</taxon>
        <taxon>Periplaneta</taxon>
    </lineage>
</organism>
<evidence type="ECO:0000313" key="2">
    <source>
        <dbReference type="Proteomes" id="UP001148838"/>
    </source>
</evidence>
<accession>A0ABQ8TDT0</accession>
<protein>
    <submittedName>
        <fullName evidence="1">Uncharacterized protein</fullName>
    </submittedName>
</protein>
<reference evidence="1 2" key="1">
    <citation type="journal article" date="2022" name="Allergy">
        <title>Genome assembly and annotation of Periplaneta americana reveal a comprehensive cockroach allergen profile.</title>
        <authorList>
            <person name="Wang L."/>
            <person name="Xiong Q."/>
            <person name="Saelim N."/>
            <person name="Wang L."/>
            <person name="Nong W."/>
            <person name="Wan A.T."/>
            <person name="Shi M."/>
            <person name="Liu X."/>
            <person name="Cao Q."/>
            <person name="Hui J.H.L."/>
            <person name="Sookrung N."/>
            <person name="Leung T.F."/>
            <person name="Tungtrongchitr A."/>
            <person name="Tsui S.K.W."/>
        </authorList>
    </citation>
    <scope>NUCLEOTIDE SEQUENCE [LARGE SCALE GENOMIC DNA]</scope>
    <source>
        <strain evidence="1">PWHHKU_190912</strain>
    </source>
</reference>
<evidence type="ECO:0000313" key="1">
    <source>
        <dbReference type="EMBL" id="KAJ4444413.1"/>
    </source>
</evidence>
<proteinExistence type="predicted"/>
<gene>
    <name evidence="1" type="ORF">ANN_06205</name>
</gene>
<keyword evidence="2" id="KW-1185">Reference proteome</keyword>
<name>A0ABQ8TDT0_PERAM</name>
<comment type="caution">
    <text evidence="1">The sequence shown here is derived from an EMBL/GenBank/DDBJ whole genome shotgun (WGS) entry which is preliminary data.</text>
</comment>